<evidence type="ECO:0000313" key="3">
    <source>
        <dbReference type="Proteomes" id="UP001430953"/>
    </source>
</evidence>
<organism evidence="2 3">
    <name type="scientific">Cardiocondyla obscurior</name>
    <dbReference type="NCBI Taxonomy" id="286306"/>
    <lineage>
        <taxon>Eukaryota</taxon>
        <taxon>Metazoa</taxon>
        <taxon>Ecdysozoa</taxon>
        <taxon>Arthropoda</taxon>
        <taxon>Hexapoda</taxon>
        <taxon>Insecta</taxon>
        <taxon>Pterygota</taxon>
        <taxon>Neoptera</taxon>
        <taxon>Endopterygota</taxon>
        <taxon>Hymenoptera</taxon>
        <taxon>Apocrita</taxon>
        <taxon>Aculeata</taxon>
        <taxon>Formicoidea</taxon>
        <taxon>Formicidae</taxon>
        <taxon>Myrmicinae</taxon>
        <taxon>Cardiocondyla</taxon>
    </lineage>
</organism>
<evidence type="ECO:0000256" key="1">
    <source>
        <dbReference type="SAM" id="MobiDB-lite"/>
    </source>
</evidence>
<gene>
    <name evidence="2" type="ORF">PUN28_015718</name>
</gene>
<dbReference type="AlphaFoldDB" id="A0AAW2EWP0"/>
<comment type="caution">
    <text evidence="2">The sequence shown here is derived from an EMBL/GenBank/DDBJ whole genome shotgun (WGS) entry which is preliminary data.</text>
</comment>
<dbReference type="Proteomes" id="UP001430953">
    <property type="component" value="Unassembled WGS sequence"/>
</dbReference>
<reference evidence="2 3" key="1">
    <citation type="submission" date="2023-03" db="EMBL/GenBank/DDBJ databases">
        <title>High recombination rates correlate with genetic variation in Cardiocondyla obscurior ants.</title>
        <authorList>
            <person name="Errbii M."/>
        </authorList>
    </citation>
    <scope>NUCLEOTIDE SEQUENCE [LARGE SCALE GENOMIC DNA]</scope>
    <source>
        <strain evidence="2">Alpha-2009</strain>
        <tissue evidence="2">Whole body</tissue>
    </source>
</reference>
<feature type="region of interest" description="Disordered" evidence="1">
    <location>
        <begin position="20"/>
        <end position="39"/>
    </location>
</feature>
<protein>
    <submittedName>
        <fullName evidence="2">Uncharacterized protein</fullName>
    </submittedName>
</protein>
<accession>A0AAW2EWP0</accession>
<name>A0AAW2EWP0_9HYME</name>
<keyword evidence="3" id="KW-1185">Reference proteome</keyword>
<sequence length="102" mass="12028">MTPTRRGSFELFNFHGGTSGQWLSSRGEKNRSERISWEDDKDDGARRKLKLDNNSNNEFLHQIQLIYIIKYNSDFISHLLDYYSIGSISSNIRQLRKFLKIL</sequence>
<feature type="compositionally biased region" description="Basic and acidic residues" evidence="1">
    <location>
        <begin position="26"/>
        <end position="39"/>
    </location>
</feature>
<evidence type="ECO:0000313" key="2">
    <source>
        <dbReference type="EMBL" id="KAL0107345.1"/>
    </source>
</evidence>
<dbReference type="EMBL" id="JADYXP020000017">
    <property type="protein sequence ID" value="KAL0107345.1"/>
    <property type="molecule type" value="Genomic_DNA"/>
</dbReference>
<proteinExistence type="predicted"/>